<dbReference type="Pfam" id="PF08401">
    <property type="entry name" value="ArdcN"/>
    <property type="match status" value="1"/>
</dbReference>
<dbReference type="EMBL" id="JABRWO010000011">
    <property type="protein sequence ID" value="MBA2116671.1"/>
    <property type="molecule type" value="Genomic_DNA"/>
</dbReference>
<dbReference type="GO" id="GO:0003697">
    <property type="term" value="F:single-stranded DNA binding"/>
    <property type="evidence" value="ECO:0007669"/>
    <property type="project" value="InterPro"/>
</dbReference>
<comment type="caution">
    <text evidence="3">The sequence shown here is derived from an EMBL/GenBank/DDBJ whole genome shotgun (WGS) entry which is preliminary data.</text>
</comment>
<sequence>MYPRKPPRLIFPEEFYDETWEREEPPCIIRFAHQRIKIALQSARIPWKIPVSYDPNCGLPCNLRTKSRYRGVNTLLLCDTFRTKNFRSKWWGTKDDWHSVGCCVNDDQEPIVIAMCHDDVGSQFAPALVYNAAQVEGAEYFRASLDKLDALVVNDEADFGSIGRLLEYHAPDIRFDVGDENQSPDFNGYVPPDPWLDHPNHTSGDYILMQSEQYFHSRADHYSILLHEIMHWAEVRTGWIDRMPAREFVAEAGMCILGLELGVPHTFCEFNHRKWLPYWTILCHEDEKFFFSMMAQVDRACDFLLAPLGIGDTDA</sequence>
<gene>
    <name evidence="3" type="ORF">HOV93_38630</name>
</gene>
<dbReference type="AlphaFoldDB" id="A0A7V8V872"/>
<keyword evidence="4" id="KW-1185">Reference proteome</keyword>
<evidence type="ECO:0000313" key="4">
    <source>
        <dbReference type="Proteomes" id="UP000551616"/>
    </source>
</evidence>
<evidence type="ECO:0000259" key="2">
    <source>
        <dbReference type="Pfam" id="PF18818"/>
    </source>
</evidence>
<reference evidence="3 4" key="1">
    <citation type="submission" date="2020-05" db="EMBL/GenBank/DDBJ databases">
        <title>Bremerella alba sp. nov., a novel planctomycete isolated from the surface of the macroalga Fucus spiralis.</title>
        <authorList>
            <person name="Godinho O."/>
            <person name="Botelho R."/>
            <person name="Albuquerque L."/>
            <person name="Wiegand S."/>
            <person name="Da Costa M.S."/>
            <person name="Lobo-Da-Cunha A."/>
            <person name="Jogler C."/>
            <person name="Lage O.M."/>
        </authorList>
    </citation>
    <scope>NUCLEOTIDE SEQUENCE [LARGE SCALE GENOMIC DNA]</scope>
    <source>
        <strain evidence="3 4">FF15</strain>
    </source>
</reference>
<feature type="domain" description="N-terminal" evidence="1">
    <location>
        <begin position="35"/>
        <end position="114"/>
    </location>
</feature>
<accession>A0A7V8V872</accession>
<evidence type="ECO:0000313" key="3">
    <source>
        <dbReference type="EMBL" id="MBA2116671.1"/>
    </source>
</evidence>
<dbReference type="InterPro" id="IPR041459">
    <property type="entry name" value="MPTase-PolyVal"/>
</dbReference>
<dbReference type="Proteomes" id="UP000551616">
    <property type="component" value="Unassembled WGS sequence"/>
</dbReference>
<dbReference type="RefSeq" id="WP_207398075.1">
    <property type="nucleotide sequence ID" value="NZ_JABRWO010000011.1"/>
</dbReference>
<dbReference type="Pfam" id="PF18818">
    <property type="entry name" value="MPTase-PolyVal"/>
    <property type="match status" value="1"/>
</dbReference>
<name>A0A7V8V872_9BACT</name>
<proteinExistence type="predicted"/>
<protein>
    <submittedName>
        <fullName evidence="3">Uncharacterized protein</fullName>
    </submittedName>
</protein>
<organism evidence="3 4">
    <name type="scientific">Bremerella alba</name>
    <dbReference type="NCBI Taxonomy" id="980252"/>
    <lineage>
        <taxon>Bacteria</taxon>
        <taxon>Pseudomonadati</taxon>
        <taxon>Planctomycetota</taxon>
        <taxon>Planctomycetia</taxon>
        <taxon>Pirellulales</taxon>
        <taxon>Pirellulaceae</taxon>
        <taxon>Bremerella</taxon>
    </lineage>
</organism>
<feature type="domain" description="Polyvalent protein metallopeptidase" evidence="2">
    <location>
        <begin position="203"/>
        <end position="292"/>
    </location>
</feature>
<evidence type="ECO:0000259" key="1">
    <source>
        <dbReference type="Pfam" id="PF08401"/>
    </source>
</evidence>
<dbReference type="InterPro" id="IPR013610">
    <property type="entry name" value="ArdC_N"/>
</dbReference>